<name>A0AA87F8C7_STRSU</name>
<dbReference type="PRINTS" id="PR00690">
    <property type="entry name" value="ADHESNFAMILY"/>
</dbReference>
<dbReference type="Proteomes" id="UP000004014">
    <property type="component" value="Unassembled WGS sequence"/>
</dbReference>
<keyword evidence="4" id="KW-0862">Zinc</keyword>
<comment type="similarity">
    <text evidence="1 7">Belongs to the bacterial solute-binding protein 9 family.</text>
</comment>
<keyword evidence="5" id="KW-0864">Zinc transport</keyword>
<proteinExistence type="inferred from homology"/>
<evidence type="ECO:0000256" key="3">
    <source>
        <dbReference type="ARBA" id="ARBA00022729"/>
    </source>
</evidence>
<dbReference type="InterPro" id="IPR015304">
    <property type="entry name" value="ZinT_dom"/>
</dbReference>
<evidence type="ECO:0000256" key="1">
    <source>
        <dbReference type="ARBA" id="ARBA00011028"/>
    </source>
</evidence>
<keyword evidence="6" id="KW-0406">Ion transport</keyword>
<dbReference type="RefSeq" id="WP_004195559.1">
    <property type="nucleotide sequence ID" value="NZ_AEYY01000040.1"/>
</dbReference>
<organism evidence="10 11">
    <name type="scientific">Streptococcus suis R61</name>
    <dbReference type="NCBI Taxonomy" id="996306"/>
    <lineage>
        <taxon>Bacteria</taxon>
        <taxon>Bacillati</taxon>
        <taxon>Bacillota</taxon>
        <taxon>Bacilli</taxon>
        <taxon>Lactobacillales</taxon>
        <taxon>Streptococcaceae</taxon>
        <taxon>Streptococcus</taxon>
    </lineage>
</organism>
<protein>
    <submittedName>
        <fullName evidence="10">Zinc-binding protein AdcA</fullName>
    </submittedName>
</protein>
<dbReference type="InterPro" id="IPR006127">
    <property type="entry name" value="ZnuA-like"/>
</dbReference>
<dbReference type="InterPro" id="IPR006128">
    <property type="entry name" value="Lipoprotein_PsaA-like"/>
</dbReference>
<dbReference type="CDD" id="cd01017">
    <property type="entry name" value="AdcA"/>
    <property type="match status" value="1"/>
</dbReference>
<reference evidence="10 11" key="1">
    <citation type="submission" date="2011-03" db="EMBL/GenBank/DDBJ databases">
        <title>Deep-sequencing identification of multiple resistance mechanism for the high antibiotic-resistance strain Streptococcus suis R61.</title>
        <authorList>
            <person name="Hu P."/>
            <person name="Yang M."/>
            <person name="Jin M."/>
            <person name="Xiao J."/>
        </authorList>
    </citation>
    <scope>NUCLEOTIDE SEQUENCE [LARGE SCALE GENOMIC DNA]</scope>
    <source>
        <strain evidence="10 11">R61</strain>
    </source>
</reference>
<dbReference type="InterPro" id="IPR012674">
    <property type="entry name" value="Calycin"/>
</dbReference>
<dbReference type="PRINTS" id="PR00691">
    <property type="entry name" value="ADHESINB"/>
</dbReference>
<dbReference type="EMBL" id="AEYY01000040">
    <property type="protein sequence ID" value="EHC02742.1"/>
    <property type="molecule type" value="Genomic_DNA"/>
</dbReference>
<feature type="chain" id="PRO_5041647761" evidence="8">
    <location>
        <begin position="25"/>
        <end position="504"/>
    </location>
</feature>
<dbReference type="GO" id="GO:0006829">
    <property type="term" value="P:zinc ion transport"/>
    <property type="evidence" value="ECO:0007669"/>
    <property type="project" value="UniProtKB-KW"/>
</dbReference>
<feature type="domain" description="ZinT" evidence="9">
    <location>
        <begin position="325"/>
        <end position="504"/>
    </location>
</feature>
<dbReference type="Gene3D" id="2.40.128.20">
    <property type="match status" value="1"/>
</dbReference>
<dbReference type="InterPro" id="IPR006129">
    <property type="entry name" value="AdhesinB"/>
</dbReference>
<evidence type="ECO:0000256" key="5">
    <source>
        <dbReference type="ARBA" id="ARBA00022906"/>
    </source>
</evidence>
<dbReference type="PROSITE" id="PS51257">
    <property type="entry name" value="PROKAR_LIPOPROTEIN"/>
    <property type="match status" value="1"/>
</dbReference>
<dbReference type="SUPFAM" id="SSF50814">
    <property type="entry name" value="Lipocalins"/>
    <property type="match status" value="1"/>
</dbReference>
<evidence type="ECO:0000259" key="9">
    <source>
        <dbReference type="Pfam" id="PF09223"/>
    </source>
</evidence>
<keyword evidence="2 7" id="KW-0813">Transport</keyword>
<dbReference type="InterPro" id="IPR050492">
    <property type="entry name" value="Bact_metal-bind_prot9"/>
</dbReference>
<accession>A0AA87F8C7</accession>
<dbReference type="PANTHER" id="PTHR42953">
    <property type="entry name" value="HIGH-AFFINITY ZINC UPTAKE SYSTEM PROTEIN ZNUA-RELATED"/>
    <property type="match status" value="1"/>
</dbReference>
<evidence type="ECO:0000256" key="6">
    <source>
        <dbReference type="ARBA" id="ARBA00023065"/>
    </source>
</evidence>
<gene>
    <name evidence="10" type="primary">adcA</name>
    <name evidence="10" type="ORF">SSUR61_1490</name>
</gene>
<evidence type="ECO:0000313" key="10">
    <source>
        <dbReference type="EMBL" id="EHC02742.1"/>
    </source>
</evidence>
<dbReference type="PANTHER" id="PTHR42953:SF3">
    <property type="entry name" value="HIGH-AFFINITY ZINC UPTAKE SYSTEM PROTEIN ZNUA"/>
    <property type="match status" value="1"/>
</dbReference>
<dbReference type="SUPFAM" id="SSF53807">
    <property type="entry name" value="Helical backbone' metal receptor"/>
    <property type="match status" value="1"/>
</dbReference>
<dbReference type="Gene3D" id="3.40.50.1980">
    <property type="entry name" value="Nitrogenase molybdenum iron protein domain"/>
    <property type="match status" value="2"/>
</dbReference>
<keyword evidence="3 8" id="KW-0732">Signal</keyword>
<evidence type="ECO:0000313" key="11">
    <source>
        <dbReference type="Proteomes" id="UP000004014"/>
    </source>
</evidence>
<comment type="caution">
    <text evidence="10">The sequence shown here is derived from an EMBL/GenBank/DDBJ whole genome shotgun (WGS) entry which is preliminary data.</text>
</comment>
<evidence type="ECO:0000256" key="4">
    <source>
        <dbReference type="ARBA" id="ARBA00022833"/>
    </source>
</evidence>
<sequence length="504" mass="56521">MKKVGLLFLSASALLLAACGNSTASQEDGKLDIVTTFYPVYEFTKQVAGDEANVDLLVKAGTEVHGYEPSAKDIARIQEADAFVYENENMETWVHDVEKSLDTTKVNAISATEGMLLLPGGEEEHEGHDHSEEGHSHAYDPHVWLSPERAITLVENIRESLVAKYPEKKDAFETNAAAYIEKLDALDAKYSETLSAAKQKYFVTQHTAFAYLALDYGLKQVSITGVAADEDPTPSRLAELTEYINKYGIKYIYFEENASKSVAETLAKETGVQLEVLNPLESLTDEDMKNGKDYISVMEDNLTALEKTTSQEGSEILPEEGAETAQTVYNGYFEDSAVKDRTLSDYAGEWQSVYPYLLDGTLDQVWDYKAKIKGGMTAEEYKAYYDTGYKTDVDQINITDNTMEFVVGDKKEKFTYKYVGYKILTYKKGNRGVRFLFEATDANAGNYKYVQFSDHNIAPVKTDHFHIYFGGESQEKLLEELENWPTYYPVGLTGLEIGQEMLAH</sequence>
<dbReference type="Pfam" id="PF01297">
    <property type="entry name" value="ZnuA"/>
    <property type="match status" value="1"/>
</dbReference>
<dbReference type="Pfam" id="PF09223">
    <property type="entry name" value="ZinT"/>
    <property type="match status" value="1"/>
</dbReference>
<evidence type="ECO:0000256" key="2">
    <source>
        <dbReference type="ARBA" id="ARBA00022448"/>
    </source>
</evidence>
<feature type="signal peptide" evidence="8">
    <location>
        <begin position="1"/>
        <end position="24"/>
    </location>
</feature>
<dbReference type="AlphaFoldDB" id="A0AA87F8C7"/>
<evidence type="ECO:0000256" key="7">
    <source>
        <dbReference type="RuleBase" id="RU003512"/>
    </source>
</evidence>
<dbReference type="GO" id="GO:0007155">
    <property type="term" value="P:cell adhesion"/>
    <property type="evidence" value="ECO:0007669"/>
    <property type="project" value="InterPro"/>
</dbReference>
<evidence type="ECO:0000256" key="8">
    <source>
        <dbReference type="SAM" id="SignalP"/>
    </source>
</evidence>
<dbReference type="GO" id="GO:0008270">
    <property type="term" value="F:zinc ion binding"/>
    <property type="evidence" value="ECO:0007669"/>
    <property type="project" value="InterPro"/>
</dbReference>